<evidence type="ECO:0008006" key="3">
    <source>
        <dbReference type="Google" id="ProtNLM"/>
    </source>
</evidence>
<evidence type="ECO:0000313" key="1">
    <source>
        <dbReference type="EMBL" id="GGC87371.1"/>
    </source>
</evidence>
<organism evidence="1 2">
    <name type="scientific">Tersicoccus solisilvae</name>
    <dbReference type="NCBI Taxonomy" id="1882339"/>
    <lineage>
        <taxon>Bacteria</taxon>
        <taxon>Bacillati</taxon>
        <taxon>Actinomycetota</taxon>
        <taxon>Actinomycetes</taxon>
        <taxon>Micrococcales</taxon>
        <taxon>Micrococcaceae</taxon>
        <taxon>Tersicoccus</taxon>
    </lineage>
</organism>
<accession>A0ABQ1P5U8</accession>
<proteinExistence type="predicted"/>
<dbReference type="Proteomes" id="UP000597761">
    <property type="component" value="Unassembled WGS sequence"/>
</dbReference>
<reference evidence="2" key="1">
    <citation type="journal article" date="2019" name="Int. J. Syst. Evol. Microbiol.">
        <title>The Global Catalogue of Microorganisms (GCM) 10K type strain sequencing project: providing services to taxonomists for standard genome sequencing and annotation.</title>
        <authorList>
            <consortium name="The Broad Institute Genomics Platform"/>
            <consortium name="The Broad Institute Genome Sequencing Center for Infectious Disease"/>
            <person name="Wu L."/>
            <person name="Ma J."/>
        </authorList>
    </citation>
    <scope>NUCLEOTIDE SEQUENCE [LARGE SCALE GENOMIC DNA]</scope>
    <source>
        <strain evidence="2">CGMCC 1.15480</strain>
    </source>
</reference>
<protein>
    <recommendedName>
        <fullName evidence="3">Nucleotidyl transferase AbiEii/AbiGii toxin family protein</fullName>
    </recommendedName>
</protein>
<keyword evidence="2" id="KW-1185">Reference proteome</keyword>
<comment type="caution">
    <text evidence="1">The sequence shown here is derived from an EMBL/GenBank/DDBJ whole genome shotgun (WGS) entry which is preliminary data.</text>
</comment>
<sequence>MADQARPVWEIPYPRYGWAAPWPRCFEVAEVLSPEDWTLVGGLMVQLHLQRAGIRTIRPTEDIDMVAHIETDPNRLSKVQGRLMTLGYVPKPPLPRGAAAHRFERGGSEVIDLMVADHANTDPAPTLMGRPVVKVHGATGALQRTVNSIIATDPDGTTHSIISVPNSIAALGLKAAAYIDDRRDTRRHLDDAISLAATIADPVAEARFLRGHDRGRIRRIWAHLQDPDHPSWLTLDPEHIPAARSALSILTQKTQGLTDVRRLGLT</sequence>
<gene>
    <name evidence="1" type="ORF">GCM10011512_12880</name>
</gene>
<evidence type="ECO:0000313" key="2">
    <source>
        <dbReference type="Proteomes" id="UP000597761"/>
    </source>
</evidence>
<dbReference type="EMBL" id="BMJI01000005">
    <property type="protein sequence ID" value="GGC87371.1"/>
    <property type="molecule type" value="Genomic_DNA"/>
</dbReference>
<name>A0ABQ1P5U8_9MICC</name>